<sequence>MTATMSPTTPLTETEKAIAAQLAAGLGPHRIAARRGIAPPTIKGYLKALRLKLHCPGAPQHILVHAILSARQAPQPTAPGPAPDVTPKQAKLWRALAAHKVALDVAQAAGIAPADVKGQRTELLSVVGTNDLTQLVVLGHAWGQLNAGCGPADASGAGR</sequence>
<dbReference type="PANTHER" id="PTHR43214">
    <property type="entry name" value="TWO-COMPONENT RESPONSE REGULATOR"/>
    <property type="match status" value="1"/>
</dbReference>
<dbReference type="Proteomes" id="UP000187191">
    <property type="component" value="Chromosome"/>
</dbReference>
<dbReference type="InterPro" id="IPR000792">
    <property type="entry name" value="Tscrpt_reg_LuxR_C"/>
</dbReference>
<evidence type="ECO:0000256" key="2">
    <source>
        <dbReference type="ARBA" id="ARBA00023125"/>
    </source>
</evidence>
<keyword evidence="6" id="KW-1185">Reference proteome</keyword>
<evidence type="ECO:0000259" key="4">
    <source>
        <dbReference type="SMART" id="SM00421"/>
    </source>
</evidence>
<dbReference type="Pfam" id="PF00196">
    <property type="entry name" value="GerE"/>
    <property type="match status" value="1"/>
</dbReference>
<dbReference type="InterPro" id="IPR039420">
    <property type="entry name" value="WalR-like"/>
</dbReference>
<evidence type="ECO:0000256" key="3">
    <source>
        <dbReference type="ARBA" id="ARBA00023163"/>
    </source>
</evidence>
<evidence type="ECO:0000256" key="1">
    <source>
        <dbReference type="ARBA" id="ARBA00023015"/>
    </source>
</evidence>
<dbReference type="EMBL" id="CP015588">
    <property type="protein sequence ID" value="APY85465.1"/>
    <property type="molecule type" value="Genomic_DNA"/>
</dbReference>
<keyword evidence="3" id="KW-0804">Transcription</keyword>
<dbReference type="PANTHER" id="PTHR43214:SF24">
    <property type="entry name" value="TRANSCRIPTIONAL REGULATORY PROTEIN NARL-RELATED"/>
    <property type="match status" value="1"/>
</dbReference>
<dbReference type="InterPro" id="IPR036388">
    <property type="entry name" value="WH-like_DNA-bd_sf"/>
</dbReference>
<reference evidence="5 6" key="1">
    <citation type="submission" date="2016-05" db="EMBL/GenBank/DDBJ databases">
        <authorList>
            <person name="Gu J."/>
        </authorList>
    </citation>
    <scope>NUCLEOTIDE SEQUENCE [LARGE SCALE GENOMIC DNA]</scope>
    <source>
        <strain evidence="5 6">ACCC40021</strain>
    </source>
</reference>
<dbReference type="Gene3D" id="1.10.10.10">
    <property type="entry name" value="Winged helix-like DNA-binding domain superfamily/Winged helix DNA-binding domain"/>
    <property type="match status" value="1"/>
</dbReference>
<accession>A0ABN4VI10</accession>
<gene>
    <name evidence="5" type="ORF">A7J05_06825</name>
</gene>
<name>A0ABN4VI10_9ACTN</name>
<dbReference type="SUPFAM" id="SSF46894">
    <property type="entry name" value="C-terminal effector domain of the bipartite response regulators"/>
    <property type="match status" value="2"/>
</dbReference>
<keyword evidence="2" id="KW-0238">DNA-binding</keyword>
<evidence type="ECO:0000313" key="6">
    <source>
        <dbReference type="Proteomes" id="UP000187191"/>
    </source>
</evidence>
<feature type="domain" description="HTH luxR-type" evidence="4">
    <location>
        <begin position="8"/>
        <end position="65"/>
    </location>
</feature>
<evidence type="ECO:0000313" key="5">
    <source>
        <dbReference type="EMBL" id="APY85465.1"/>
    </source>
</evidence>
<dbReference type="InterPro" id="IPR016032">
    <property type="entry name" value="Sig_transdc_resp-reg_C-effctor"/>
</dbReference>
<protein>
    <recommendedName>
        <fullName evidence="4">HTH luxR-type domain-containing protein</fullName>
    </recommendedName>
</protein>
<dbReference type="SMART" id="SM00421">
    <property type="entry name" value="HTH_LUXR"/>
    <property type="match status" value="1"/>
</dbReference>
<proteinExistence type="predicted"/>
<dbReference type="RefSeq" id="WP_076683621.1">
    <property type="nucleotide sequence ID" value="NZ_CP015588.1"/>
</dbReference>
<organism evidence="5 6">
    <name type="scientific">Streptomyces alfalfae</name>
    <dbReference type="NCBI Taxonomy" id="1642299"/>
    <lineage>
        <taxon>Bacteria</taxon>
        <taxon>Bacillati</taxon>
        <taxon>Actinomycetota</taxon>
        <taxon>Actinomycetes</taxon>
        <taxon>Kitasatosporales</taxon>
        <taxon>Streptomycetaceae</taxon>
        <taxon>Streptomyces</taxon>
    </lineage>
</organism>
<keyword evidence="1" id="KW-0805">Transcription regulation</keyword>